<proteinExistence type="predicted"/>
<gene>
    <name evidence="7" type="ORF">OM076_15110</name>
</gene>
<dbReference type="SMART" id="SM00420">
    <property type="entry name" value="HTH_DEOR"/>
    <property type="match status" value="1"/>
</dbReference>
<dbReference type="PRINTS" id="PR00037">
    <property type="entry name" value="HTHLACR"/>
</dbReference>
<feature type="domain" description="HTH deoR-type" evidence="6">
    <location>
        <begin position="4"/>
        <end position="59"/>
    </location>
</feature>
<keyword evidence="3" id="KW-0805">Transcription regulation</keyword>
<organism evidence="7 8">
    <name type="scientific">Solirubrobacter ginsenosidimutans</name>
    <dbReference type="NCBI Taxonomy" id="490573"/>
    <lineage>
        <taxon>Bacteria</taxon>
        <taxon>Bacillati</taxon>
        <taxon>Actinomycetota</taxon>
        <taxon>Thermoleophilia</taxon>
        <taxon>Solirubrobacterales</taxon>
        <taxon>Solirubrobacteraceae</taxon>
        <taxon>Solirubrobacter</taxon>
    </lineage>
</organism>
<dbReference type="InterPro" id="IPR037171">
    <property type="entry name" value="NagB/RpiA_transferase-like"/>
</dbReference>
<dbReference type="PROSITE" id="PS51000">
    <property type="entry name" value="HTH_DEOR_2"/>
    <property type="match status" value="1"/>
</dbReference>
<evidence type="ECO:0000259" key="6">
    <source>
        <dbReference type="PROSITE" id="PS51000"/>
    </source>
</evidence>
<dbReference type="Pfam" id="PF08220">
    <property type="entry name" value="HTH_DeoR"/>
    <property type="match status" value="1"/>
</dbReference>
<dbReference type="InterPro" id="IPR036388">
    <property type="entry name" value="WH-like_DNA-bd_sf"/>
</dbReference>
<keyword evidence="7" id="KW-0238">DNA-binding</keyword>
<dbReference type="InterPro" id="IPR036390">
    <property type="entry name" value="WH_DNA-bd_sf"/>
</dbReference>
<reference evidence="7" key="1">
    <citation type="submission" date="2022-10" db="EMBL/GenBank/DDBJ databases">
        <title>The WGS of Solirubrobacter ginsenosidimutans DSM 21036.</title>
        <authorList>
            <person name="Jiang Z."/>
        </authorList>
    </citation>
    <scope>NUCLEOTIDE SEQUENCE</scope>
    <source>
        <strain evidence="7">DSM 21036</strain>
    </source>
</reference>
<evidence type="ECO:0000256" key="2">
    <source>
        <dbReference type="ARBA" id="ARBA00022491"/>
    </source>
</evidence>
<comment type="function">
    <text evidence="5">Repressor of the lactose catabolism operon. Galactose-6-phosphate is the inducer.</text>
</comment>
<dbReference type="InterPro" id="IPR050313">
    <property type="entry name" value="Carb_Metab_HTH_regulators"/>
</dbReference>
<dbReference type="PANTHER" id="PTHR30363">
    <property type="entry name" value="HTH-TYPE TRANSCRIPTIONAL REGULATOR SRLR-RELATED"/>
    <property type="match status" value="1"/>
</dbReference>
<dbReference type="Proteomes" id="UP001149140">
    <property type="component" value="Unassembled WGS sequence"/>
</dbReference>
<keyword evidence="4" id="KW-0804">Transcription</keyword>
<evidence type="ECO:0000313" key="7">
    <source>
        <dbReference type="EMBL" id="MDA0161605.1"/>
    </source>
</evidence>
<name>A0A9X3MS97_9ACTN</name>
<dbReference type="SUPFAM" id="SSF100950">
    <property type="entry name" value="NagB/RpiA/CoA transferase-like"/>
    <property type="match status" value="1"/>
</dbReference>
<dbReference type="RefSeq" id="WP_270040822.1">
    <property type="nucleotide sequence ID" value="NZ_JAPDOD010000013.1"/>
</dbReference>
<protein>
    <recommendedName>
        <fullName evidence="1">Lactose phosphotransferase system repressor</fullName>
    </recommendedName>
</protein>
<evidence type="ECO:0000256" key="3">
    <source>
        <dbReference type="ARBA" id="ARBA00023015"/>
    </source>
</evidence>
<dbReference type="InterPro" id="IPR014036">
    <property type="entry name" value="DeoR-like_C"/>
</dbReference>
<keyword evidence="2" id="KW-0678">Repressor</keyword>
<evidence type="ECO:0000256" key="4">
    <source>
        <dbReference type="ARBA" id="ARBA00023163"/>
    </source>
</evidence>
<dbReference type="Pfam" id="PF00455">
    <property type="entry name" value="DeoRC"/>
    <property type="match status" value="1"/>
</dbReference>
<dbReference type="SMART" id="SM01134">
    <property type="entry name" value="DeoRC"/>
    <property type="match status" value="1"/>
</dbReference>
<sequence>MQSIPERQTTILARLERDGRVVSATLADELGVSVDSVRRDLHELEALGALRRVHGGAVRPLPGKPEFLDRIQDDAPGKTAIAQRAGALIADDQLVAIGGGTTALEWARALRRDLRATVLTSSPDVALALRTHPDVTVDVLGGRLDRASQTLTGAATVEQLRTVRPDVCVVSPCWLDLEHGVTLRERAEADVVRAMIERSRRVVAIATEDKLHAAGPYVVALVDRVDVLVTDAPPELAAEYGRLGIEVLTP</sequence>
<dbReference type="InterPro" id="IPR001034">
    <property type="entry name" value="DeoR_HTH"/>
</dbReference>
<dbReference type="EMBL" id="JAPDOD010000013">
    <property type="protein sequence ID" value="MDA0161605.1"/>
    <property type="molecule type" value="Genomic_DNA"/>
</dbReference>
<accession>A0A9X3MS97</accession>
<dbReference type="GO" id="GO:0003700">
    <property type="term" value="F:DNA-binding transcription factor activity"/>
    <property type="evidence" value="ECO:0007669"/>
    <property type="project" value="InterPro"/>
</dbReference>
<evidence type="ECO:0000313" key="8">
    <source>
        <dbReference type="Proteomes" id="UP001149140"/>
    </source>
</evidence>
<comment type="caution">
    <text evidence="7">The sequence shown here is derived from an EMBL/GenBank/DDBJ whole genome shotgun (WGS) entry which is preliminary data.</text>
</comment>
<evidence type="ECO:0000256" key="5">
    <source>
        <dbReference type="ARBA" id="ARBA00024937"/>
    </source>
</evidence>
<dbReference type="GO" id="GO:0003677">
    <property type="term" value="F:DNA binding"/>
    <property type="evidence" value="ECO:0007669"/>
    <property type="project" value="UniProtKB-KW"/>
</dbReference>
<dbReference type="AlphaFoldDB" id="A0A9X3MS97"/>
<keyword evidence="8" id="KW-1185">Reference proteome</keyword>
<dbReference type="PANTHER" id="PTHR30363:SF4">
    <property type="entry name" value="GLYCEROL-3-PHOSPHATE REGULON REPRESSOR"/>
    <property type="match status" value="1"/>
</dbReference>
<dbReference type="SUPFAM" id="SSF46785">
    <property type="entry name" value="Winged helix' DNA-binding domain"/>
    <property type="match status" value="1"/>
</dbReference>
<evidence type="ECO:0000256" key="1">
    <source>
        <dbReference type="ARBA" id="ARBA00021390"/>
    </source>
</evidence>
<dbReference type="Gene3D" id="1.10.10.10">
    <property type="entry name" value="Winged helix-like DNA-binding domain superfamily/Winged helix DNA-binding domain"/>
    <property type="match status" value="1"/>
</dbReference>